<proteinExistence type="predicted"/>
<keyword evidence="2" id="KW-1185">Reference proteome</keyword>
<dbReference type="EMBL" id="BOPG01000037">
    <property type="protein sequence ID" value="GIJ58481.1"/>
    <property type="molecule type" value="Genomic_DNA"/>
</dbReference>
<gene>
    <name evidence="1" type="ORF">Vau01_059970</name>
</gene>
<organism evidence="1 2">
    <name type="scientific">Virgisporangium aurantiacum</name>
    <dbReference type="NCBI Taxonomy" id="175570"/>
    <lineage>
        <taxon>Bacteria</taxon>
        <taxon>Bacillati</taxon>
        <taxon>Actinomycetota</taxon>
        <taxon>Actinomycetes</taxon>
        <taxon>Micromonosporales</taxon>
        <taxon>Micromonosporaceae</taxon>
        <taxon>Virgisporangium</taxon>
    </lineage>
</organism>
<dbReference type="RefSeq" id="WP_203999347.1">
    <property type="nucleotide sequence ID" value="NZ_BOPG01000037.1"/>
</dbReference>
<dbReference type="AlphaFoldDB" id="A0A8J4E209"/>
<sequence length="105" mass="11150">MATPPGGTRVGGWRWTLESRASYAQADAGQWSATEEANLRAAAAEIDILAGPNVSGPAQDLVEVVLEVHKGLAAGEDAARARVPDVNRERLKLKDLFKADLGLKD</sequence>
<protein>
    <submittedName>
        <fullName evidence="1">Uncharacterized protein</fullName>
    </submittedName>
</protein>
<name>A0A8J4E209_9ACTN</name>
<evidence type="ECO:0000313" key="2">
    <source>
        <dbReference type="Proteomes" id="UP000612585"/>
    </source>
</evidence>
<accession>A0A8J4E209</accession>
<reference evidence="1" key="1">
    <citation type="submission" date="2021-01" db="EMBL/GenBank/DDBJ databases">
        <title>Whole genome shotgun sequence of Virgisporangium aurantiacum NBRC 16421.</title>
        <authorList>
            <person name="Komaki H."/>
            <person name="Tamura T."/>
        </authorList>
    </citation>
    <scope>NUCLEOTIDE SEQUENCE</scope>
    <source>
        <strain evidence="1">NBRC 16421</strain>
    </source>
</reference>
<dbReference type="Proteomes" id="UP000612585">
    <property type="component" value="Unassembled WGS sequence"/>
</dbReference>
<comment type="caution">
    <text evidence="1">The sequence shown here is derived from an EMBL/GenBank/DDBJ whole genome shotgun (WGS) entry which is preliminary data.</text>
</comment>
<evidence type="ECO:0000313" key="1">
    <source>
        <dbReference type="EMBL" id="GIJ58481.1"/>
    </source>
</evidence>